<name>A0A396JDX6_MEDTR</name>
<dbReference type="Gramene" id="rna10749">
    <property type="protein sequence ID" value="RHN74645.1"/>
    <property type="gene ID" value="gene10749"/>
</dbReference>
<organism evidence="1 2">
    <name type="scientific">Medicago truncatula</name>
    <name type="common">Barrel medic</name>
    <name type="synonym">Medicago tribuloides</name>
    <dbReference type="NCBI Taxonomy" id="3880"/>
    <lineage>
        <taxon>Eukaryota</taxon>
        <taxon>Viridiplantae</taxon>
        <taxon>Streptophyta</taxon>
        <taxon>Embryophyta</taxon>
        <taxon>Tracheophyta</taxon>
        <taxon>Spermatophyta</taxon>
        <taxon>Magnoliopsida</taxon>
        <taxon>eudicotyledons</taxon>
        <taxon>Gunneridae</taxon>
        <taxon>Pentapetalae</taxon>
        <taxon>rosids</taxon>
        <taxon>fabids</taxon>
        <taxon>Fabales</taxon>
        <taxon>Fabaceae</taxon>
        <taxon>Papilionoideae</taxon>
        <taxon>50 kb inversion clade</taxon>
        <taxon>NPAAA clade</taxon>
        <taxon>Hologalegina</taxon>
        <taxon>IRL clade</taxon>
        <taxon>Trifolieae</taxon>
        <taxon>Medicago</taxon>
    </lineage>
</organism>
<dbReference type="Proteomes" id="UP000265566">
    <property type="component" value="Chromosome 2"/>
</dbReference>
<reference evidence="2" key="1">
    <citation type="journal article" date="2018" name="Nat. Plants">
        <title>Whole-genome landscape of Medicago truncatula symbiotic genes.</title>
        <authorList>
            <person name="Pecrix Y."/>
            <person name="Staton S.E."/>
            <person name="Sallet E."/>
            <person name="Lelandais-Briere C."/>
            <person name="Moreau S."/>
            <person name="Carrere S."/>
            <person name="Blein T."/>
            <person name="Jardinaud M.F."/>
            <person name="Latrasse D."/>
            <person name="Zouine M."/>
            <person name="Zahm M."/>
            <person name="Kreplak J."/>
            <person name="Mayjonade B."/>
            <person name="Satge C."/>
            <person name="Perez M."/>
            <person name="Cauet S."/>
            <person name="Marande W."/>
            <person name="Chantry-Darmon C."/>
            <person name="Lopez-Roques C."/>
            <person name="Bouchez O."/>
            <person name="Berard A."/>
            <person name="Debelle F."/>
            <person name="Munos S."/>
            <person name="Bendahmane A."/>
            <person name="Berges H."/>
            <person name="Niebel A."/>
            <person name="Buitink J."/>
            <person name="Frugier F."/>
            <person name="Benhamed M."/>
            <person name="Crespi M."/>
            <person name="Gouzy J."/>
            <person name="Gamas P."/>
        </authorList>
    </citation>
    <scope>NUCLEOTIDE SEQUENCE [LARGE SCALE GENOMIC DNA]</scope>
    <source>
        <strain evidence="2">cv. Jemalong A17</strain>
    </source>
</reference>
<gene>
    <name evidence="1" type="ORF">MtrunA17_Chr2g0312611</name>
</gene>
<dbReference type="AlphaFoldDB" id="A0A396JDX6"/>
<evidence type="ECO:0000313" key="2">
    <source>
        <dbReference type="Proteomes" id="UP000265566"/>
    </source>
</evidence>
<protein>
    <submittedName>
        <fullName evidence="1">Uncharacterized protein</fullName>
    </submittedName>
</protein>
<dbReference type="EMBL" id="PSQE01000002">
    <property type="protein sequence ID" value="RHN74645.1"/>
    <property type="molecule type" value="Genomic_DNA"/>
</dbReference>
<accession>A0A396JDX6</accession>
<proteinExistence type="predicted"/>
<comment type="caution">
    <text evidence="1">The sequence shown here is derived from an EMBL/GenBank/DDBJ whole genome shotgun (WGS) entry which is preliminary data.</text>
</comment>
<sequence length="55" mass="6212">MCVAGSFHGGNWCETSKIDSALQNSNLGDYIRSHPLIYCHFSFCFLTISRVKENI</sequence>
<evidence type="ECO:0000313" key="1">
    <source>
        <dbReference type="EMBL" id="RHN74645.1"/>
    </source>
</evidence>